<keyword evidence="11" id="KW-1185">Reference proteome</keyword>
<keyword evidence="7 9" id="KW-0472">Membrane</keyword>
<dbReference type="GO" id="GO:0098553">
    <property type="term" value="C:lumenal side of endoplasmic reticulum membrane"/>
    <property type="evidence" value="ECO:0007669"/>
    <property type="project" value="TreeGrafter"/>
</dbReference>
<organism evidence="10 11">
    <name type="scientific">Schizothecium vesticola</name>
    <dbReference type="NCBI Taxonomy" id="314040"/>
    <lineage>
        <taxon>Eukaryota</taxon>
        <taxon>Fungi</taxon>
        <taxon>Dikarya</taxon>
        <taxon>Ascomycota</taxon>
        <taxon>Pezizomycotina</taxon>
        <taxon>Sordariomycetes</taxon>
        <taxon>Sordariomycetidae</taxon>
        <taxon>Sordariales</taxon>
        <taxon>Schizotheciaceae</taxon>
        <taxon>Schizothecium</taxon>
    </lineage>
</organism>
<proteinExistence type="inferred from homology"/>
<feature type="transmembrane region" description="Helical" evidence="9">
    <location>
        <begin position="86"/>
        <end position="115"/>
    </location>
</feature>
<feature type="region of interest" description="Disordered" evidence="8">
    <location>
        <begin position="519"/>
        <end position="538"/>
    </location>
</feature>
<sequence>MASSNTTLAEASNITTMAGRSNSTEAASPYSFHFGMLLNPDYLLVEAQVIFSALSIIWLGAHASLRRPPSAAHAKPKNGKKKVKDVQFAEGFTASDAIMLPVTAAIVLVGLYYALEWFKDPDIVNRVLRIYLSTVSIASLGAAAGHGLDIITSLVFPGLWVDRKGTLYRVDSDHQHQVKVGEGDVETEVVEIKTPFPSFLSTLPLSHGKIQAAWEIRNLLTEEWTVRLAAHGLGLAEFSIKLNTLLGFLIAISTTIAYNTTKWFFLPNLLGSAACYSSFSLMSPTSFSIGSAILVGLFFYDIIMVFYTPYMITVAKKIDAPIKLVFNTGRGVSMLGLGDIVVPGMLMAMALRFDLHQFYHKQMKLEPIDLVSELATATPGETVMVSETQYRRVKPTYADPEGQWGNRFWTTKLGSLSPVSIATSVRAATAFPKPYFYASMLGYFAGMLVTLTMLLVFNHGQPALLYLVPGVTGSLWLTALARGELKDMYGYTEDGSMDVEDVIVEVDSTGKTIEAVKSTAEEKGETKDNKTGKEAVARTEKGEGDYDVFLFSVTAPRRRAPKRD</sequence>
<dbReference type="GO" id="GO:0006465">
    <property type="term" value="P:signal peptide processing"/>
    <property type="evidence" value="ECO:0007669"/>
    <property type="project" value="TreeGrafter"/>
</dbReference>
<comment type="similarity">
    <text evidence="2">Belongs to the peptidase A22B family.</text>
</comment>
<dbReference type="InterPro" id="IPR006639">
    <property type="entry name" value="Preselin/SPP"/>
</dbReference>
<dbReference type="EMBL" id="JAUKUD010000003">
    <property type="protein sequence ID" value="KAK0749258.1"/>
    <property type="molecule type" value="Genomic_DNA"/>
</dbReference>
<dbReference type="Proteomes" id="UP001172155">
    <property type="component" value="Unassembled WGS sequence"/>
</dbReference>
<evidence type="ECO:0000256" key="6">
    <source>
        <dbReference type="ARBA" id="ARBA00022989"/>
    </source>
</evidence>
<keyword evidence="3 9" id="KW-0812">Transmembrane</keyword>
<dbReference type="GO" id="GO:0042500">
    <property type="term" value="F:aspartic endopeptidase activity, intramembrane cleaving"/>
    <property type="evidence" value="ECO:0007669"/>
    <property type="project" value="InterPro"/>
</dbReference>
<evidence type="ECO:0000256" key="1">
    <source>
        <dbReference type="ARBA" id="ARBA00004477"/>
    </source>
</evidence>
<dbReference type="SMART" id="SM00730">
    <property type="entry name" value="PSN"/>
    <property type="match status" value="1"/>
</dbReference>
<evidence type="ECO:0000256" key="4">
    <source>
        <dbReference type="ARBA" id="ARBA00022801"/>
    </source>
</evidence>
<evidence type="ECO:0000313" key="11">
    <source>
        <dbReference type="Proteomes" id="UP001172155"/>
    </source>
</evidence>
<dbReference type="Pfam" id="PF04258">
    <property type="entry name" value="Peptidase_A22B"/>
    <property type="match status" value="1"/>
</dbReference>
<feature type="transmembrane region" description="Helical" evidence="9">
    <location>
        <begin position="135"/>
        <end position="161"/>
    </location>
</feature>
<evidence type="ECO:0000256" key="3">
    <source>
        <dbReference type="ARBA" id="ARBA00022692"/>
    </source>
</evidence>
<evidence type="ECO:0000256" key="9">
    <source>
        <dbReference type="SAM" id="Phobius"/>
    </source>
</evidence>
<feature type="transmembrane region" description="Helical" evidence="9">
    <location>
        <begin position="435"/>
        <end position="457"/>
    </location>
</feature>
<evidence type="ECO:0000256" key="7">
    <source>
        <dbReference type="ARBA" id="ARBA00023136"/>
    </source>
</evidence>
<evidence type="ECO:0000256" key="5">
    <source>
        <dbReference type="ARBA" id="ARBA00022824"/>
    </source>
</evidence>
<dbReference type="PANTHER" id="PTHR12174">
    <property type="entry name" value="SIGNAL PEPTIDE PEPTIDASE"/>
    <property type="match status" value="1"/>
</dbReference>
<keyword evidence="4" id="KW-0378">Hydrolase</keyword>
<keyword evidence="5" id="KW-0256">Endoplasmic reticulum</keyword>
<protein>
    <submittedName>
        <fullName evidence="10">Signal peptide peptidase-domain-containing protein</fullName>
    </submittedName>
</protein>
<feature type="transmembrane region" description="Helical" evidence="9">
    <location>
        <begin position="42"/>
        <end position="65"/>
    </location>
</feature>
<feature type="transmembrane region" description="Helical" evidence="9">
    <location>
        <begin position="463"/>
        <end position="481"/>
    </location>
</feature>
<evidence type="ECO:0000256" key="2">
    <source>
        <dbReference type="ARBA" id="ARBA00006859"/>
    </source>
</evidence>
<dbReference type="GO" id="GO:0033619">
    <property type="term" value="P:membrane protein proteolysis"/>
    <property type="evidence" value="ECO:0007669"/>
    <property type="project" value="TreeGrafter"/>
</dbReference>
<comment type="caution">
    <text evidence="10">The sequence shown here is derived from an EMBL/GenBank/DDBJ whole genome shotgun (WGS) entry which is preliminary data.</text>
</comment>
<reference evidence="10" key="1">
    <citation type="submission" date="2023-06" db="EMBL/GenBank/DDBJ databases">
        <title>Genome-scale phylogeny and comparative genomics of the fungal order Sordariales.</title>
        <authorList>
            <consortium name="Lawrence Berkeley National Laboratory"/>
            <person name="Hensen N."/>
            <person name="Bonometti L."/>
            <person name="Westerberg I."/>
            <person name="Brannstrom I.O."/>
            <person name="Guillou S."/>
            <person name="Cros-Aarteil S."/>
            <person name="Calhoun S."/>
            <person name="Haridas S."/>
            <person name="Kuo A."/>
            <person name="Mondo S."/>
            <person name="Pangilinan J."/>
            <person name="Riley R."/>
            <person name="LaButti K."/>
            <person name="Andreopoulos B."/>
            <person name="Lipzen A."/>
            <person name="Chen C."/>
            <person name="Yanf M."/>
            <person name="Daum C."/>
            <person name="Ng V."/>
            <person name="Clum A."/>
            <person name="Steindorff A."/>
            <person name="Ohm R."/>
            <person name="Martin F."/>
            <person name="Silar P."/>
            <person name="Natvig D."/>
            <person name="Lalanne C."/>
            <person name="Gautier V."/>
            <person name="Ament-velasquez S.L."/>
            <person name="Kruys A."/>
            <person name="Hutchinson M.I."/>
            <person name="Powell A.J."/>
            <person name="Barry K."/>
            <person name="Miller A.N."/>
            <person name="Grigoriev I.V."/>
            <person name="Debuchy R."/>
            <person name="Gladieux P."/>
            <person name="Thoren M.H."/>
            <person name="Johannesson H."/>
        </authorList>
    </citation>
    <scope>NUCLEOTIDE SEQUENCE</scope>
    <source>
        <strain evidence="10">SMH3187-1</strain>
    </source>
</reference>
<dbReference type="InterPro" id="IPR007369">
    <property type="entry name" value="Peptidase_A22B_SPP"/>
</dbReference>
<gene>
    <name evidence="10" type="ORF">B0T18DRAFT_364585</name>
</gene>
<feature type="transmembrane region" description="Helical" evidence="9">
    <location>
        <begin position="289"/>
        <end position="312"/>
    </location>
</feature>
<name>A0AA40F156_9PEZI</name>
<comment type="subcellular location">
    <subcellularLocation>
        <location evidence="1">Endoplasmic reticulum membrane</location>
        <topology evidence="1">Multi-pass membrane protein</topology>
    </subcellularLocation>
</comment>
<feature type="transmembrane region" description="Helical" evidence="9">
    <location>
        <begin position="332"/>
        <end position="353"/>
    </location>
</feature>
<accession>A0AA40F156</accession>
<feature type="transmembrane region" description="Helical" evidence="9">
    <location>
        <begin position="240"/>
        <end position="258"/>
    </location>
</feature>
<keyword evidence="6 9" id="KW-1133">Transmembrane helix</keyword>
<dbReference type="AlphaFoldDB" id="A0AA40F156"/>
<dbReference type="PANTHER" id="PTHR12174:SF23">
    <property type="entry name" value="MINOR HISTOCOMPATIBILITY ANTIGEN H13"/>
    <property type="match status" value="1"/>
</dbReference>
<dbReference type="GO" id="GO:0098554">
    <property type="term" value="C:cytoplasmic side of endoplasmic reticulum membrane"/>
    <property type="evidence" value="ECO:0007669"/>
    <property type="project" value="TreeGrafter"/>
</dbReference>
<evidence type="ECO:0000256" key="8">
    <source>
        <dbReference type="SAM" id="MobiDB-lite"/>
    </source>
</evidence>
<evidence type="ECO:0000313" key="10">
    <source>
        <dbReference type="EMBL" id="KAK0749258.1"/>
    </source>
</evidence>